<dbReference type="InterPro" id="IPR001374">
    <property type="entry name" value="R3H_dom"/>
</dbReference>
<keyword evidence="1" id="KW-0694">RNA-binding</keyword>
<evidence type="ECO:0000313" key="8">
    <source>
        <dbReference type="Proteomes" id="UP001152797"/>
    </source>
</evidence>
<proteinExistence type="predicted"/>
<dbReference type="Gene3D" id="3.30.70.330">
    <property type="match status" value="1"/>
</dbReference>
<dbReference type="SUPFAM" id="SSF54928">
    <property type="entry name" value="RNA-binding domain, RBD"/>
    <property type="match status" value="1"/>
</dbReference>
<evidence type="ECO:0000256" key="1">
    <source>
        <dbReference type="PROSITE-ProRule" id="PRU00176"/>
    </source>
</evidence>
<dbReference type="Pfam" id="PF00076">
    <property type="entry name" value="RRM_1"/>
    <property type="match status" value="1"/>
</dbReference>
<dbReference type="AlphaFoldDB" id="A0A9P1CQD8"/>
<dbReference type="CDD" id="cd02325">
    <property type="entry name" value="R3H"/>
    <property type="match status" value="1"/>
</dbReference>
<feature type="domain" description="R3H" evidence="4">
    <location>
        <begin position="233"/>
        <end position="297"/>
    </location>
</feature>
<dbReference type="OrthoDB" id="427345at2759"/>
<feature type="compositionally biased region" description="Basic and acidic residues" evidence="2">
    <location>
        <begin position="47"/>
        <end position="57"/>
    </location>
</feature>
<reference evidence="5" key="1">
    <citation type="submission" date="2022-10" db="EMBL/GenBank/DDBJ databases">
        <authorList>
            <person name="Chen Y."/>
            <person name="Dougan E. K."/>
            <person name="Chan C."/>
            <person name="Rhodes N."/>
            <person name="Thang M."/>
        </authorList>
    </citation>
    <scope>NUCLEOTIDE SEQUENCE</scope>
</reference>
<organism evidence="5">
    <name type="scientific">Cladocopium goreaui</name>
    <dbReference type="NCBI Taxonomy" id="2562237"/>
    <lineage>
        <taxon>Eukaryota</taxon>
        <taxon>Sar</taxon>
        <taxon>Alveolata</taxon>
        <taxon>Dinophyceae</taxon>
        <taxon>Suessiales</taxon>
        <taxon>Symbiodiniaceae</taxon>
        <taxon>Cladocopium</taxon>
    </lineage>
</organism>
<keyword evidence="8" id="KW-1185">Reference proteome</keyword>
<dbReference type="SUPFAM" id="SSF82708">
    <property type="entry name" value="R3H domain"/>
    <property type="match status" value="1"/>
</dbReference>
<dbReference type="EMBL" id="CAMXCT030002223">
    <property type="protein sequence ID" value="CAL4783914.1"/>
    <property type="molecule type" value="Genomic_DNA"/>
</dbReference>
<sequence>MVATQAIEKDAFFEFNPSAPEFNPSKQKLIMANERYMSSPQLSPEHPALDGHDDSRRAGMAHPDYALDRGGQEADLELRALSCSPQLLACHSNVRQSQRRKQPPGRRSCGTAPASPTLNPTEGKGKSVLNRRASGEEVSTLVIKNLALDFRKEDVEKYLLSQGAGATEVELHVDPASGSFRGTVFVRYASSFKAREALQTLGPSPEIGGRKARVEVQKSKNLFGRKSASADLPQELAVVQREIDKFLKDSEKEVCLSAALDAHQRKYAHSLAERHNLVHATRQNESGQTYVFLSKCRSSQVASSRKKAYSVDIRSTPMLAAGGMSAIHDVIGGYEAHSQSCYVGPMSPPGLLFPGLDLGTPILAPDLLPAGMLDESGMFMLPSAAAPPGIEPALPRHAWPQRCRHPEETTEPPPGLEFQGLAELAEGLCNDLVATDQEDLHLDLKYIDCHCPASESISTEDSLSKRSNETDRS</sequence>
<accession>A0A9P1CQD8</accession>
<dbReference type="PROSITE" id="PS50102">
    <property type="entry name" value="RRM"/>
    <property type="match status" value="1"/>
</dbReference>
<dbReference type="Gene3D" id="3.30.1370.50">
    <property type="entry name" value="R3H-like domain"/>
    <property type="match status" value="1"/>
</dbReference>
<feature type="domain" description="RRM" evidence="3">
    <location>
        <begin position="139"/>
        <end position="219"/>
    </location>
</feature>
<feature type="region of interest" description="Disordered" evidence="2">
    <location>
        <begin position="38"/>
        <end position="67"/>
    </location>
</feature>
<dbReference type="InterPro" id="IPR036867">
    <property type="entry name" value="R3H_dom_sf"/>
</dbReference>
<evidence type="ECO:0000313" key="6">
    <source>
        <dbReference type="EMBL" id="CAL1149977.1"/>
    </source>
</evidence>
<evidence type="ECO:0000313" key="5">
    <source>
        <dbReference type="EMBL" id="CAI3996602.1"/>
    </source>
</evidence>
<dbReference type="GO" id="GO:0003723">
    <property type="term" value="F:RNA binding"/>
    <property type="evidence" value="ECO:0007669"/>
    <property type="project" value="UniProtKB-UniRule"/>
</dbReference>
<gene>
    <name evidence="5" type="ORF">C1SCF055_LOCUS23065</name>
</gene>
<evidence type="ECO:0000259" key="4">
    <source>
        <dbReference type="PROSITE" id="PS51061"/>
    </source>
</evidence>
<evidence type="ECO:0000259" key="3">
    <source>
        <dbReference type="PROSITE" id="PS50102"/>
    </source>
</evidence>
<dbReference type="PROSITE" id="PS51061">
    <property type="entry name" value="R3H"/>
    <property type="match status" value="1"/>
</dbReference>
<dbReference type="InterPro" id="IPR035979">
    <property type="entry name" value="RBD_domain_sf"/>
</dbReference>
<dbReference type="EMBL" id="CAMXCT020002223">
    <property type="protein sequence ID" value="CAL1149977.1"/>
    <property type="molecule type" value="Genomic_DNA"/>
</dbReference>
<dbReference type="InterPro" id="IPR000504">
    <property type="entry name" value="RRM_dom"/>
</dbReference>
<reference evidence="6" key="2">
    <citation type="submission" date="2024-04" db="EMBL/GenBank/DDBJ databases">
        <authorList>
            <person name="Chen Y."/>
            <person name="Shah S."/>
            <person name="Dougan E. K."/>
            <person name="Thang M."/>
            <person name="Chan C."/>
        </authorList>
    </citation>
    <scope>NUCLEOTIDE SEQUENCE [LARGE SCALE GENOMIC DNA]</scope>
</reference>
<dbReference type="Pfam" id="PF01424">
    <property type="entry name" value="R3H"/>
    <property type="match status" value="1"/>
</dbReference>
<dbReference type="SMART" id="SM00360">
    <property type="entry name" value="RRM"/>
    <property type="match status" value="1"/>
</dbReference>
<dbReference type="InterPro" id="IPR012677">
    <property type="entry name" value="Nucleotide-bd_a/b_plait_sf"/>
</dbReference>
<evidence type="ECO:0000313" key="7">
    <source>
        <dbReference type="EMBL" id="CAL4783914.1"/>
    </source>
</evidence>
<feature type="region of interest" description="Disordered" evidence="2">
    <location>
        <begin position="93"/>
        <end position="131"/>
    </location>
</feature>
<protein>
    <submittedName>
        <fullName evidence="7">RRM domain-containing protein</fullName>
    </submittedName>
</protein>
<comment type="caution">
    <text evidence="5">The sequence shown here is derived from an EMBL/GenBank/DDBJ whole genome shotgun (WGS) entry which is preliminary data.</text>
</comment>
<dbReference type="EMBL" id="CAMXCT010002223">
    <property type="protein sequence ID" value="CAI3996602.1"/>
    <property type="molecule type" value="Genomic_DNA"/>
</dbReference>
<name>A0A9P1CQD8_9DINO</name>
<evidence type="ECO:0000256" key="2">
    <source>
        <dbReference type="SAM" id="MobiDB-lite"/>
    </source>
</evidence>
<dbReference type="Proteomes" id="UP001152797">
    <property type="component" value="Unassembled WGS sequence"/>
</dbReference>